<dbReference type="Proteomes" id="UP001595796">
    <property type="component" value="Unassembled WGS sequence"/>
</dbReference>
<keyword evidence="5" id="KW-1185">Reference proteome</keyword>
<dbReference type="NCBIfam" id="TIGR02937">
    <property type="entry name" value="sigma70-ECF"/>
    <property type="match status" value="1"/>
</dbReference>
<dbReference type="SUPFAM" id="SSF88659">
    <property type="entry name" value="Sigma3 and sigma4 domains of RNA polymerase sigma factors"/>
    <property type="match status" value="1"/>
</dbReference>
<dbReference type="RefSeq" id="WP_379769187.1">
    <property type="nucleotide sequence ID" value="NZ_JBHSJF010000001.1"/>
</dbReference>
<evidence type="ECO:0000256" key="1">
    <source>
        <dbReference type="ARBA" id="ARBA00011344"/>
    </source>
</evidence>
<dbReference type="InterPro" id="IPR032710">
    <property type="entry name" value="NTF2-like_dom_sf"/>
</dbReference>
<name>A0ABV9YY90_9HYPH</name>
<sequence>MPLDFAPSTPDLEAAEFDKLRPRLTRIAYRMLGSWAEAEDVVQDAWIRWQRADRSTVREPAAFLTRTVSRLSLDVLKAARTVRETYIGPWLPEPILDETLDDDDGDGITGTLMLALERLSPLERAAFLLHDVFGMGFDEVAQSIDREPAACRQLAARARDHIRASRPRFPVSEQQGREIAQAFFAASRSGDASMLTSLLAADVVTYSDGGGKVKAAINILNGADRLVRFMVGLSRKGRMDSTLLREGLIDGLPGFVSREPHGVLQTTAFEIEDGRITAVYIMRNPDKLKQVSRFLPN</sequence>
<dbReference type="InterPro" id="IPR052704">
    <property type="entry name" value="ECF_Sigma-70_Domain"/>
</dbReference>
<dbReference type="Gene3D" id="1.10.10.10">
    <property type="entry name" value="Winged helix-like DNA-binding domain superfamily/Winged helix DNA-binding domain"/>
    <property type="match status" value="1"/>
</dbReference>
<dbReference type="Gene3D" id="1.10.1740.10">
    <property type="match status" value="1"/>
</dbReference>
<dbReference type="NCBIfam" id="NF007214">
    <property type="entry name" value="PRK09636.1"/>
    <property type="match status" value="1"/>
</dbReference>
<dbReference type="SUPFAM" id="SSF54427">
    <property type="entry name" value="NTF2-like"/>
    <property type="match status" value="1"/>
</dbReference>
<comment type="caution">
    <text evidence="4">The sequence shown here is derived from an EMBL/GenBank/DDBJ whole genome shotgun (WGS) entry which is preliminary data.</text>
</comment>
<evidence type="ECO:0000313" key="4">
    <source>
        <dbReference type="EMBL" id="MFC5066778.1"/>
    </source>
</evidence>
<reference evidence="5" key="1">
    <citation type="journal article" date="2019" name="Int. J. Syst. Evol. Microbiol.">
        <title>The Global Catalogue of Microorganisms (GCM) 10K type strain sequencing project: providing services to taxonomists for standard genome sequencing and annotation.</title>
        <authorList>
            <consortium name="The Broad Institute Genomics Platform"/>
            <consortium name="The Broad Institute Genome Sequencing Center for Infectious Disease"/>
            <person name="Wu L."/>
            <person name="Ma J."/>
        </authorList>
    </citation>
    <scope>NUCLEOTIDE SEQUENCE [LARGE SCALE GENOMIC DNA]</scope>
    <source>
        <strain evidence="5">CGMCC 1.16444</strain>
    </source>
</reference>
<feature type="domain" description="RNA polymerase sigma factor 70 region 4 type 2" evidence="3">
    <location>
        <begin position="112"/>
        <end position="161"/>
    </location>
</feature>
<dbReference type="Pfam" id="PF04542">
    <property type="entry name" value="Sigma70_r2"/>
    <property type="match status" value="1"/>
</dbReference>
<dbReference type="Gene3D" id="3.10.450.50">
    <property type="match status" value="1"/>
</dbReference>
<dbReference type="PANTHER" id="PTHR30173:SF43">
    <property type="entry name" value="ECF RNA POLYMERASE SIGMA FACTOR SIGI-RELATED"/>
    <property type="match status" value="1"/>
</dbReference>
<dbReference type="InterPro" id="IPR036388">
    <property type="entry name" value="WH-like_DNA-bd_sf"/>
</dbReference>
<evidence type="ECO:0000313" key="5">
    <source>
        <dbReference type="Proteomes" id="UP001595796"/>
    </source>
</evidence>
<protein>
    <submittedName>
        <fullName evidence="4">Sigma-70 family RNA polymerase sigma factor</fullName>
    </submittedName>
</protein>
<dbReference type="InterPro" id="IPR013325">
    <property type="entry name" value="RNA_pol_sigma_r2"/>
</dbReference>
<dbReference type="EMBL" id="JBHSJF010000001">
    <property type="protein sequence ID" value="MFC5066778.1"/>
    <property type="molecule type" value="Genomic_DNA"/>
</dbReference>
<dbReference type="InterPro" id="IPR014284">
    <property type="entry name" value="RNA_pol_sigma-70_dom"/>
</dbReference>
<evidence type="ECO:0000259" key="2">
    <source>
        <dbReference type="Pfam" id="PF04542"/>
    </source>
</evidence>
<dbReference type="InterPro" id="IPR013249">
    <property type="entry name" value="RNA_pol_sigma70_r4_t2"/>
</dbReference>
<feature type="domain" description="RNA polymerase sigma-70 region 2" evidence="2">
    <location>
        <begin position="18"/>
        <end position="80"/>
    </location>
</feature>
<dbReference type="InterPro" id="IPR013324">
    <property type="entry name" value="RNA_pol_sigma_r3/r4-like"/>
</dbReference>
<proteinExistence type="predicted"/>
<dbReference type="InterPro" id="IPR007627">
    <property type="entry name" value="RNA_pol_sigma70_r2"/>
</dbReference>
<evidence type="ECO:0000259" key="3">
    <source>
        <dbReference type="Pfam" id="PF08281"/>
    </source>
</evidence>
<comment type="subunit">
    <text evidence="1">Interacts transiently with the RNA polymerase catalytic core formed by RpoA, RpoB, RpoC and RpoZ (2 alpha, 1 beta, 1 beta' and 1 omega subunit) to form the RNA polymerase holoenzyme that can initiate transcription.</text>
</comment>
<organism evidence="4 5">
    <name type="scientific">Flaviflagellibacter deserti</name>
    <dbReference type="NCBI Taxonomy" id="2267266"/>
    <lineage>
        <taxon>Bacteria</taxon>
        <taxon>Pseudomonadati</taxon>
        <taxon>Pseudomonadota</taxon>
        <taxon>Alphaproteobacteria</taxon>
        <taxon>Hyphomicrobiales</taxon>
        <taxon>Flaviflagellibacter</taxon>
    </lineage>
</organism>
<dbReference type="PANTHER" id="PTHR30173">
    <property type="entry name" value="SIGMA 19 FACTOR"/>
    <property type="match status" value="1"/>
</dbReference>
<dbReference type="Pfam" id="PF08281">
    <property type="entry name" value="Sigma70_r4_2"/>
    <property type="match status" value="1"/>
</dbReference>
<accession>A0ABV9YY90</accession>
<gene>
    <name evidence="4" type="ORF">ACFPFW_01950</name>
</gene>
<dbReference type="SUPFAM" id="SSF88946">
    <property type="entry name" value="Sigma2 domain of RNA polymerase sigma factors"/>
    <property type="match status" value="1"/>
</dbReference>